<evidence type="ECO:0000313" key="2">
    <source>
        <dbReference type="EMBL" id="MBB5791787.1"/>
    </source>
</evidence>
<accession>A0A7W9LQ18</accession>
<sequence length="39" mass="4163">MNDDDLTPADSAATYGPRAAWNLAMEPVPNLREDDGSGE</sequence>
<evidence type="ECO:0000313" key="3">
    <source>
        <dbReference type="Proteomes" id="UP000542813"/>
    </source>
</evidence>
<gene>
    <name evidence="2" type="ORF">HD601_006362</name>
</gene>
<dbReference type="AlphaFoldDB" id="A0A7W9LQ18"/>
<name>A0A7W9LQ18_9ACTN</name>
<evidence type="ECO:0000256" key="1">
    <source>
        <dbReference type="SAM" id="MobiDB-lite"/>
    </source>
</evidence>
<dbReference type="EMBL" id="JACHMM010000001">
    <property type="protein sequence ID" value="MBB5791787.1"/>
    <property type="molecule type" value="Genomic_DNA"/>
</dbReference>
<keyword evidence="3" id="KW-1185">Reference proteome</keyword>
<protein>
    <submittedName>
        <fullName evidence="2">Uncharacterized protein</fullName>
    </submittedName>
</protein>
<dbReference type="Proteomes" id="UP000542813">
    <property type="component" value="Unassembled WGS sequence"/>
</dbReference>
<proteinExistence type="predicted"/>
<feature type="region of interest" description="Disordered" evidence="1">
    <location>
        <begin position="1"/>
        <end position="20"/>
    </location>
</feature>
<comment type="caution">
    <text evidence="2">The sequence shown here is derived from an EMBL/GenBank/DDBJ whole genome shotgun (WGS) entry which is preliminary data.</text>
</comment>
<reference evidence="2 3" key="1">
    <citation type="submission" date="2020-08" db="EMBL/GenBank/DDBJ databases">
        <title>Sequencing the genomes of 1000 actinobacteria strains.</title>
        <authorList>
            <person name="Klenk H.-P."/>
        </authorList>
    </citation>
    <scope>NUCLEOTIDE SEQUENCE [LARGE SCALE GENOMIC DNA]</scope>
    <source>
        <strain evidence="2 3">DSM 102122</strain>
    </source>
</reference>
<organism evidence="2 3">
    <name type="scientific">Jiangella mangrovi</name>
    <dbReference type="NCBI Taxonomy" id="1524084"/>
    <lineage>
        <taxon>Bacteria</taxon>
        <taxon>Bacillati</taxon>
        <taxon>Actinomycetota</taxon>
        <taxon>Actinomycetes</taxon>
        <taxon>Jiangellales</taxon>
        <taxon>Jiangellaceae</taxon>
        <taxon>Jiangella</taxon>
    </lineage>
</organism>